<organism evidence="2 3">
    <name type="scientific">Helicocarpus griseus UAMH5409</name>
    <dbReference type="NCBI Taxonomy" id="1447875"/>
    <lineage>
        <taxon>Eukaryota</taxon>
        <taxon>Fungi</taxon>
        <taxon>Dikarya</taxon>
        <taxon>Ascomycota</taxon>
        <taxon>Pezizomycotina</taxon>
        <taxon>Eurotiomycetes</taxon>
        <taxon>Eurotiomycetidae</taxon>
        <taxon>Onygenales</taxon>
        <taxon>Ajellomycetaceae</taxon>
        <taxon>Helicocarpus</taxon>
    </lineage>
</organism>
<dbReference type="Proteomes" id="UP000223968">
    <property type="component" value="Unassembled WGS sequence"/>
</dbReference>
<sequence length="121" mass="12605">MRLSALPLLALLSFASAAPAQDDRVPLPEEIADALADLAAGKITRLPDPIFSLGPITQTLIIGAQRTAAPDNIMTIGPVTRTVVIGEPKPTFDIGRPTVSFIIGDGLGRGISQLALKILTP</sequence>
<reference evidence="2 3" key="1">
    <citation type="submission" date="2017-10" db="EMBL/GenBank/DDBJ databases">
        <title>Comparative genomics in systemic dimorphic fungi from Ajellomycetaceae.</title>
        <authorList>
            <person name="Munoz J.F."/>
            <person name="Mcewen J.G."/>
            <person name="Clay O.K."/>
            <person name="Cuomo C.A."/>
        </authorList>
    </citation>
    <scope>NUCLEOTIDE SEQUENCE [LARGE SCALE GENOMIC DNA]</scope>
    <source>
        <strain evidence="2 3">UAMH5409</strain>
    </source>
</reference>
<evidence type="ECO:0000313" key="3">
    <source>
        <dbReference type="Proteomes" id="UP000223968"/>
    </source>
</evidence>
<keyword evidence="1" id="KW-0732">Signal</keyword>
<proteinExistence type="predicted"/>
<dbReference type="AlphaFoldDB" id="A0A2B7WS65"/>
<feature type="chain" id="PRO_5012676767" evidence="1">
    <location>
        <begin position="21"/>
        <end position="121"/>
    </location>
</feature>
<accession>A0A2B7WS65</accession>
<gene>
    <name evidence="2" type="ORF">AJ79_08526</name>
</gene>
<dbReference type="EMBL" id="PDNB01000203">
    <property type="protein sequence ID" value="PGG99452.1"/>
    <property type="molecule type" value="Genomic_DNA"/>
</dbReference>
<feature type="signal peptide" evidence="1">
    <location>
        <begin position="1"/>
        <end position="20"/>
    </location>
</feature>
<evidence type="ECO:0000313" key="2">
    <source>
        <dbReference type="EMBL" id="PGG99452.1"/>
    </source>
</evidence>
<keyword evidence="3" id="KW-1185">Reference proteome</keyword>
<protein>
    <submittedName>
        <fullName evidence="2">Uncharacterized protein</fullName>
    </submittedName>
</protein>
<comment type="caution">
    <text evidence="2">The sequence shown here is derived from an EMBL/GenBank/DDBJ whole genome shotgun (WGS) entry which is preliminary data.</text>
</comment>
<evidence type="ECO:0000256" key="1">
    <source>
        <dbReference type="SAM" id="SignalP"/>
    </source>
</evidence>
<name>A0A2B7WS65_9EURO</name>